<dbReference type="Pfam" id="PF13302">
    <property type="entry name" value="Acetyltransf_3"/>
    <property type="match status" value="1"/>
</dbReference>
<dbReference type="Proteomes" id="UP000322025">
    <property type="component" value="Unassembled WGS sequence"/>
</dbReference>
<gene>
    <name evidence="2" type="ORF">FNY66_09585</name>
</gene>
<dbReference type="GO" id="GO:0016747">
    <property type="term" value="F:acyltransferase activity, transferring groups other than amino-acyl groups"/>
    <property type="evidence" value="ECO:0007669"/>
    <property type="project" value="InterPro"/>
</dbReference>
<dbReference type="Gene3D" id="3.40.630.30">
    <property type="match status" value="1"/>
</dbReference>
<evidence type="ECO:0000313" key="3">
    <source>
        <dbReference type="Proteomes" id="UP000322025"/>
    </source>
</evidence>
<feature type="domain" description="N-acetyltransferase" evidence="1">
    <location>
        <begin position="4"/>
        <end position="162"/>
    </location>
</feature>
<organism evidence="2 3">
    <name type="scientific">Mediterraneibacter catenae</name>
    <dbReference type="NCBI Taxonomy" id="2594882"/>
    <lineage>
        <taxon>Bacteria</taxon>
        <taxon>Bacillati</taxon>
        <taxon>Bacillota</taxon>
        <taxon>Clostridia</taxon>
        <taxon>Lachnospirales</taxon>
        <taxon>Lachnospiraceae</taxon>
        <taxon>Mediterraneibacter</taxon>
    </lineage>
</organism>
<reference evidence="2" key="1">
    <citation type="submission" date="2019-07" db="EMBL/GenBank/DDBJ databases">
        <authorList>
            <person name="Wongkuna S."/>
            <person name="Scaria J."/>
        </authorList>
    </citation>
    <scope>NUCLEOTIDE SEQUENCE [LARGE SCALE GENOMIC DNA]</scope>
    <source>
        <strain evidence="2">SW178</strain>
    </source>
</reference>
<dbReference type="SUPFAM" id="SSF55729">
    <property type="entry name" value="Acyl-CoA N-acyltransferases (Nat)"/>
    <property type="match status" value="1"/>
</dbReference>
<dbReference type="PANTHER" id="PTHR43415">
    <property type="entry name" value="SPERMIDINE N(1)-ACETYLTRANSFERASE"/>
    <property type="match status" value="1"/>
</dbReference>
<protein>
    <submittedName>
        <fullName evidence="2">GNAT family N-acetyltransferase</fullName>
    </submittedName>
</protein>
<comment type="caution">
    <text evidence="2">The sequence shown here is derived from an EMBL/GenBank/DDBJ whole genome shotgun (WGS) entry which is preliminary data.</text>
</comment>
<dbReference type="EMBL" id="VMSO01000011">
    <property type="protein sequence ID" value="KAA8501151.1"/>
    <property type="molecule type" value="Genomic_DNA"/>
</dbReference>
<dbReference type="OrthoDB" id="9795206at2"/>
<accession>A0A5M9I0S7</accession>
<sequence length="179" mass="21049">MAEIYLRGLQEKDAPYMLEWMKDPAIACFFRFDAQKMTVDSCCDFILKSGEDSRCRHFAIAKKDTDEYLGTVSLKQIDQETGEAEYAISTRKKAHGTGAAFQATRLIWKVAFEDYRLRRVYLNVLAENQRANAFYRKVGYRFEYCEENAVEIQGVRKHLNWYAINRKQYMEIAENESFK</sequence>
<keyword evidence="2" id="KW-0808">Transferase</keyword>
<evidence type="ECO:0000313" key="2">
    <source>
        <dbReference type="EMBL" id="KAA8501151.1"/>
    </source>
</evidence>
<evidence type="ECO:0000259" key="1">
    <source>
        <dbReference type="PROSITE" id="PS51186"/>
    </source>
</evidence>
<keyword evidence="3" id="KW-1185">Reference proteome</keyword>
<dbReference type="AlphaFoldDB" id="A0A5M9I0S7"/>
<proteinExistence type="predicted"/>
<dbReference type="PANTHER" id="PTHR43415:SF3">
    <property type="entry name" value="GNAT-FAMILY ACETYLTRANSFERASE"/>
    <property type="match status" value="1"/>
</dbReference>
<name>A0A5M9I0S7_9FIRM</name>
<dbReference type="RefSeq" id="WP_150310977.1">
    <property type="nucleotide sequence ID" value="NZ_VMSO01000011.1"/>
</dbReference>
<dbReference type="InterPro" id="IPR016181">
    <property type="entry name" value="Acyl_CoA_acyltransferase"/>
</dbReference>
<dbReference type="PROSITE" id="PS51186">
    <property type="entry name" value="GNAT"/>
    <property type="match status" value="1"/>
</dbReference>
<dbReference type="InterPro" id="IPR000182">
    <property type="entry name" value="GNAT_dom"/>
</dbReference>